<dbReference type="InterPro" id="IPR011992">
    <property type="entry name" value="EF-hand-dom_pair"/>
</dbReference>
<reference evidence="3 5" key="1">
    <citation type="submission" date="2024-04" db="EMBL/GenBank/DDBJ databases">
        <title>Tritrichomonas musculus Genome.</title>
        <authorList>
            <person name="Alves-Ferreira E."/>
            <person name="Grigg M."/>
            <person name="Lorenzi H."/>
            <person name="Galac M."/>
        </authorList>
    </citation>
    <scope>NUCLEOTIDE SEQUENCE [LARGE SCALE GENOMIC DNA]</scope>
    <source>
        <strain evidence="3 5">EAF2021</strain>
    </source>
</reference>
<evidence type="ECO:0000256" key="1">
    <source>
        <dbReference type="ARBA" id="ARBA00022837"/>
    </source>
</evidence>
<dbReference type="EMBL" id="JAPFFF010000006">
    <property type="protein sequence ID" value="KAK8887490.1"/>
    <property type="molecule type" value="Genomic_DNA"/>
</dbReference>
<gene>
    <name evidence="3" type="ORF">M9Y10_036596</name>
    <name evidence="4" type="ORF">M9Y10_038537</name>
</gene>
<keyword evidence="5" id="KW-1185">Reference proteome</keyword>
<accession>A0ABR2GJT0</accession>
<evidence type="ECO:0000259" key="2">
    <source>
        <dbReference type="PROSITE" id="PS50222"/>
    </source>
</evidence>
<dbReference type="Proteomes" id="UP001470230">
    <property type="component" value="Unassembled WGS sequence"/>
</dbReference>
<dbReference type="SUPFAM" id="SSF47473">
    <property type="entry name" value="EF-hand"/>
    <property type="match status" value="1"/>
</dbReference>
<evidence type="ECO:0000313" key="3">
    <source>
        <dbReference type="EMBL" id="KAK8834086.1"/>
    </source>
</evidence>
<feature type="domain" description="EF-hand" evidence="2">
    <location>
        <begin position="90"/>
        <end position="117"/>
    </location>
</feature>
<proteinExistence type="predicted"/>
<dbReference type="SMART" id="SM00054">
    <property type="entry name" value="EFh"/>
    <property type="match status" value="3"/>
</dbReference>
<dbReference type="Gene3D" id="1.10.238.10">
    <property type="entry name" value="EF-hand"/>
    <property type="match status" value="2"/>
</dbReference>
<sequence>MGLTQEQKEEIQGLIAKYDKSGNGKLEFDEFLGFMKEGLGFEESPNFLKQMRFIYDGMDVDGSHNLDQAEIIDCLTNFKEGNFKWITKMIFRGADKDNSRKVSIDELKLACDNLGKSFSADDFELKCKNEFGGKKKELEYWEFYKLISGETLDKKSVEADPYDGKLETKSKCCLLL</sequence>
<dbReference type="PROSITE" id="PS50222">
    <property type="entry name" value="EF_HAND_2"/>
    <property type="match status" value="3"/>
</dbReference>
<comment type="caution">
    <text evidence="3">The sequence shown here is derived from an EMBL/GenBank/DDBJ whole genome shotgun (WGS) entry which is preliminary data.</text>
</comment>
<dbReference type="EMBL" id="JAPFFF010000520">
    <property type="protein sequence ID" value="KAK8834086.1"/>
    <property type="molecule type" value="Genomic_DNA"/>
</dbReference>
<dbReference type="InterPro" id="IPR002048">
    <property type="entry name" value="EF_hand_dom"/>
</dbReference>
<evidence type="ECO:0000313" key="5">
    <source>
        <dbReference type="Proteomes" id="UP001470230"/>
    </source>
</evidence>
<organism evidence="3 5">
    <name type="scientific">Tritrichomonas musculus</name>
    <dbReference type="NCBI Taxonomy" id="1915356"/>
    <lineage>
        <taxon>Eukaryota</taxon>
        <taxon>Metamonada</taxon>
        <taxon>Parabasalia</taxon>
        <taxon>Tritrichomonadida</taxon>
        <taxon>Tritrichomonadidae</taxon>
        <taxon>Tritrichomonas</taxon>
    </lineage>
</organism>
<feature type="domain" description="EF-hand" evidence="2">
    <location>
        <begin position="6"/>
        <end position="41"/>
    </location>
</feature>
<name>A0ABR2GJT0_9EUKA</name>
<protein>
    <recommendedName>
        <fullName evidence="2">EF-hand domain-containing protein</fullName>
    </recommendedName>
</protein>
<dbReference type="PROSITE" id="PS00018">
    <property type="entry name" value="EF_HAND_1"/>
    <property type="match status" value="3"/>
</dbReference>
<evidence type="ECO:0000313" key="4">
    <source>
        <dbReference type="EMBL" id="KAK8887490.1"/>
    </source>
</evidence>
<dbReference type="InterPro" id="IPR018247">
    <property type="entry name" value="EF_Hand_1_Ca_BS"/>
</dbReference>
<keyword evidence="1" id="KW-0106">Calcium</keyword>
<feature type="domain" description="EF-hand" evidence="2">
    <location>
        <begin position="46"/>
        <end position="81"/>
    </location>
</feature>